<sequence>MCLQGYSPLRLNGSEEIL</sequence>
<organism evidence="1 2">
    <name type="scientific">Emericella nidulans (strain FGSC A4 / ATCC 38163 / CBS 112.46 / NRRL 194 / M139)</name>
    <name type="common">Aspergillus nidulans</name>
    <dbReference type="NCBI Taxonomy" id="227321"/>
    <lineage>
        <taxon>Eukaryota</taxon>
        <taxon>Fungi</taxon>
        <taxon>Dikarya</taxon>
        <taxon>Ascomycota</taxon>
        <taxon>Pezizomycotina</taxon>
        <taxon>Eurotiomycetes</taxon>
        <taxon>Eurotiomycetidae</taxon>
        <taxon>Eurotiales</taxon>
        <taxon>Aspergillaceae</taxon>
        <taxon>Aspergillus</taxon>
        <taxon>Aspergillus subgen. Nidulantes</taxon>
    </lineage>
</organism>
<dbReference type="EMBL" id="BN001304">
    <property type="protein sequence ID" value="CBF79501.1"/>
    <property type="molecule type" value="Genomic_DNA"/>
</dbReference>
<dbReference type="AlphaFoldDB" id="C8VBH8"/>
<name>C8VBH8_EMENI</name>
<reference evidence="2" key="2">
    <citation type="journal article" date="2009" name="Fungal Genet. Biol.">
        <title>The 2008 update of the Aspergillus nidulans genome annotation: a community effort.</title>
        <authorList>
            <person name="Wortman J.R."/>
            <person name="Gilsenan J.M."/>
            <person name="Joardar V."/>
            <person name="Deegan J."/>
            <person name="Clutterbuck J."/>
            <person name="Andersen M.R."/>
            <person name="Archer D."/>
            <person name="Bencina M."/>
            <person name="Braus G."/>
            <person name="Coutinho P."/>
            <person name="von Dohren H."/>
            <person name="Doonan J."/>
            <person name="Driessen A.J."/>
            <person name="Durek P."/>
            <person name="Espeso E."/>
            <person name="Fekete E."/>
            <person name="Flipphi M."/>
            <person name="Estrada C.G."/>
            <person name="Geysens S."/>
            <person name="Goldman G."/>
            <person name="de Groot P.W."/>
            <person name="Hansen K."/>
            <person name="Harris S.D."/>
            <person name="Heinekamp T."/>
            <person name="Helmstaedt K."/>
            <person name="Henrissat B."/>
            <person name="Hofmann G."/>
            <person name="Homan T."/>
            <person name="Horio T."/>
            <person name="Horiuchi H."/>
            <person name="James S."/>
            <person name="Jones M."/>
            <person name="Karaffa L."/>
            <person name="Karanyi Z."/>
            <person name="Kato M."/>
            <person name="Keller N."/>
            <person name="Kelly D.E."/>
            <person name="Kiel J.A."/>
            <person name="Kim J.M."/>
            <person name="van der Klei I.J."/>
            <person name="Klis F.M."/>
            <person name="Kovalchuk A."/>
            <person name="Krasevec N."/>
            <person name="Kubicek C.P."/>
            <person name="Liu B."/>
            <person name="Maccabe A."/>
            <person name="Meyer V."/>
            <person name="Mirabito P."/>
            <person name="Miskei M."/>
            <person name="Mos M."/>
            <person name="Mullins J."/>
            <person name="Nelson D.R."/>
            <person name="Nielsen J."/>
            <person name="Oakley B.R."/>
            <person name="Osmani S.A."/>
            <person name="Pakula T."/>
            <person name="Paszewski A."/>
            <person name="Paulsen I."/>
            <person name="Pilsyk S."/>
            <person name="Pocsi I."/>
            <person name="Punt P.J."/>
            <person name="Ram A.F."/>
            <person name="Ren Q."/>
            <person name="Robellet X."/>
            <person name="Robson G."/>
            <person name="Seiboth B."/>
            <person name="van Solingen P."/>
            <person name="Specht T."/>
            <person name="Sun J."/>
            <person name="Taheri-Talesh N."/>
            <person name="Takeshita N."/>
            <person name="Ussery D."/>
            <person name="vanKuyk P.A."/>
            <person name="Visser H."/>
            <person name="van de Vondervoort P.J."/>
            <person name="de Vries R.P."/>
            <person name="Walton J."/>
            <person name="Xiang X."/>
            <person name="Xiong Y."/>
            <person name="Zeng A.P."/>
            <person name="Brandt B.W."/>
            <person name="Cornell M.J."/>
            <person name="van den Hondel C.A."/>
            <person name="Visser J."/>
            <person name="Oliver S.G."/>
            <person name="Turner G."/>
        </authorList>
    </citation>
    <scope>GENOME REANNOTATION</scope>
    <source>
        <strain evidence="2">FGSC A4 / ATCC 38163 / CBS 112.46 / NRRL 194 / M139</strain>
    </source>
</reference>
<keyword evidence="2" id="KW-1185">Reference proteome</keyword>
<gene>
    <name evidence="1" type="ORF">ANIA_11566</name>
</gene>
<accession>C8VBH8</accession>
<evidence type="ECO:0000313" key="2">
    <source>
        <dbReference type="Proteomes" id="UP000000560"/>
    </source>
</evidence>
<dbReference type="HOGENOM" id="CLU_3430975_0_0_1"/>
<dbReference type="InParanoid" id="C8VBH8"/>
<reference evidence="2" key="1">
    <citation type="journal article" date="2005" name="Nature">
        <title>Sequencing of Aspergillus nidulans and comparative analysis with A. fumigatus and A. oryzae.</title>
        <authorList>
            <person name="Galagan J.E."/>
            <person name="Calvo S.E."/>
            <person name="Cuomo C."/>
            <person name="Ma L.J."/>
            <person name="Wortman J.R."/>
            <person name="Batzoglou S."/>
            <person name="Lee S.I."/>
            <person name="Basturkmen M."/>
            <person name="Spevak C.C."/>
            <person name="Clutterbuck J."/>
            <person name="Kapitonov V."/>
            <person name="Jurka J."/>
            <person name="Scazzocchio C."/>
            <person name="Farman M."/>
            <person name="Butler J."/>
            <person name="Purcell S."/>
            <person name="Harris S."/>
            <person name="Braus G.H."/>
            <person name="Draht O."/>
            <person name="Busch S."/>
            <person name="D'Enfert C."/>
            <person name="Bouchier C."/>
            <person name="Goldman G.H."/>
            <person name="Bell-Pedersen D."/>
            <person name="Griffiths-Jones S."/>
            <person name="Doonan J.H."/>
            <person name="Yu J."/>
            <person name="Vienken K."/>
            <person name="Pain A."/>
            <person name="Freitag M."/>
            <person name="Selker E.U."/>
            <person name="Archer D.B."/>
            <person name="Penalva M.A."/>
            <person name="Oakley B.R."/>
            <person name="Momany M."/>
            <person name="Tanaka T."/>
            <person name="Kumagai T."/>
            <person name="Asai K."/>
            <person name="Machida M."/>
            <person name="Nierman W.C."/>
            <person name="Denning D.W."/>
            <person name="Caddick M."/>
            <person name="Hynes M."/>
            <person name="Paoletti M."/>
            <person name="Fischer R."/>
            <person name="Miller B."/>
            <person name="Dyer P."/>
            <person name="Sachs M.S."/>
            <person name="Osmani S.A."/>
            <person name="Birren B.W."/>
        </authorList>
    </citation>
    <scope>NUCLEOTIDE SEQUENCE [LARGE SCALE GENOMIC DNA]</scope>
    <source>
        <strain evidence="2">FGSC A4 / ATCC 38163 / CBS 112.46 / NRRL 194 / M139</strain>
    </source>
</reference>
<evidence type="ECO:0000313" key="1">
    <source>
        <dbReference type="EMBL" id="CBF79501.1"/>
    </source>
</evidence>
<proteinExistence type="predicted"/>
<protein>
    <submittedName>
        <fullName evidence="1">Uncharacterized protein</fullName>
    </submittedName>
</protein>
<dbReference type="Proteomes" id="UP000000560">
    <property type="component" value="Chromosome IV"/>
</dbReference>